<sequence>MYNVDFNNRSVSTMFTYVPLRFSLLVYFIFRCTTHFKLHVHSSCNGTRHVVNYNSLLQYCLRISGNIKFHLPADITSKQSKRIGIAMHSAATVADAAVQMIRSGMTTISKY</sequence>
<organism evidence="2 3">
    <name type="scientific">Trichinella patagoniensis</name>
    <dbReference type="NCBI Taxonomy" id="990121"/>
    <lineage>
        <taxon>Eukaryota</taxon>
        <taxon>Metazoa</taxon>
        <taxon>Ecdysozoa</taxon>
        <taxon>Nematoda</taxon>
        <taxon>Enoplea</taxon>
        <taxon>Dorylaimia</taxon>
        <taxon>Trichinellida</taxon>
        <taxon>Trichinellidae</taxon>
        <taxon>Trichinella</taxon>
    </lineage>
</organism>
<dbReference type="Proteomes" id="UP000054783">
    <property type="component" value="Unassembled WGS sequence"/>
</dbReference>
<evidence type="ECO:0000313" key="3">
    <source>
        <dbReference type="Proteomes" id="UP000054783"/>
    </source>
</evidence>
<comment type="caution">
    <text evidence="2">The sequence shown here is derived from an EMBL/GenBank/DDBJ whole genome shotgun (WGS) entry which is preliminary data.</text>
</comment>
<dbReference type="EMBL" id="JYDQ01000073">
    <property type="protein sequence ID" value="KRY16759.1"/>
    <property type="molecule type" value="Genomic_DNA"/>
</dbReference>
<keyword evidence="3" id="KW-1185">Reference proteome</keyword>
<dbReference type="AlphaFoldDB" id="A0A0V0ZVM1"/>
<keyword evidence="1" id="KW-0812">Transmembrane</keyword>
<name>A0A0V0ZVM1_9BILA</name>
<keyword evidence="1" id="KW-0472">Membrane</keyword>
<evidence type="ECO:0000313" key="2">
    <source>
        <dbReference type="EMBL" id="KRY16759.1"/>
    </source>
</evidence>
<keyword evidence="1" id="KW-1133">Transmembrane helix</keyword>
<proteinExistence type="predicted"/>
<gene>
    <name evidence="2" type="ORF">T12_5065</name>
</gene>
<evidence type="ECO:0000256" key="1">
    <source>
        <dbReference type="SAM" id="Phobius"/>
    </source>
</evidence>
<feature type="transmembrane region" description="Helical" evidence="1">
    <location>
        <begin position="12"/>
        <end position="30"/>
    </location>
</feature>
<accession>A0A0V0ZVM1</accession>
<reference evidence="2 3" key="1">
    <citation type="submission" date="2015-01" db="EMBL/GenBank/DDBJ databases">
        <title>Evolution of Trichinella species and genotypes.</title>
        <authorList>
            <person name="Korhonen P.K."/>
            <person name="Edoardo P."/>
            <person name="Giuseppe L.R."/>
            <person name="Gasser R.B."/>
        </authorList>
    </citation>
    <scope>NUCLEOTIDE SEQUENCE [LARGE SCALE GENOMIC DNA]</scope>
    <source>
        <strain evidence="2">ISS2496</strain>
    </source>
</reference>
<protein>
    <submittedName>
        <fullName evidence="2">Uncharacterized protein</fullName>
    </submittedName>
</protein>